<dbReference type="OrthoDB" id="10549736at2759"/>
<sequence>MPYSSAVQSNYSSELTKNSQTYSRDCRKSNYYYQTIRMQVVETGYFALSSTSSMDTFGDIYKDDFNPMNPFENLLSQDYQTCVYPDFKFIAYLHIDTTYILVVTTSSPNKTGNFSILTSGPNNITLNHYTQILTSCFIGQTCQFYKKSIGVTLDDILRGEIRPNMTITDQTIMLKTNIALTMIMFVGGLINSILSLITFQNKDLRQVGSGIYLLASSITSFFTISINNQRHTKGQSKLNVSTQNDKELSVSTISILFDALPPSYNIAVDNHLPQVLLPSYDIAITHLQSVDIQSQLTTTTAATEDLILRV</sequence>
<accession>A0A815L9W5</accession>
<name>A0A815L9W5_9BILA</name>
<evidence type="ECO:0000313" key="4">
    <source>
        <dbReference type="Proteomes" id="UP000663832"/>
    </source>
</evidence>
<evidence type="ECO:0008006" key="6">
    <source>
        <dbReference type="Google" id="ProtNLM"/>
    </source>
</evidence>
<proteinExistence type="predicted"/>
<dbReference type="EMBL" id="CAJNOM010001607">
    <property type="protein sequence ID" value="CAF1614048.1"/>
    <property type="molecule type" value="Genomic_DNA"/>
</dbReference>
<evidence type="ECO:0000313" key="3">
    <source>
        <dbReference type="EMBL" id="CAF1614048.1"/>
    </source>
</evidence>
<protein>
    <recommendedName>
        <fullName evidence="6">Transmembrane protein</fullName>
    </recommendedName>
</protein>
<comment type="caution">
    <text evidence="2">The sequence shown here is derived from an EMBL/GenBank/DDBJ whole genome shotgun (WGS) entry which is preliminary data.</text>
</comment>
<evidence type="ECO:0000256" key="1">
    <source>
        <dbReference type="SAM" id="Phobius"/>
    </source>
</evidence>
<gene>
    <name evidence="2" type="ORF">BJG266_LOCUS37629</name>
    <name evidence="3" type="ORF">QVE165_LOCUS54518</name>
</gene>
<feature type="transmembrane region" description="Helical" evidence="1">
    <location>
        <begin position="211"/>
        <end position="228"/>
    </location>
</feature>
<organism evidence="2 5">
    <name type="scientific">Adineta steineri</name>
    <dbReference type="NCBI Taxonomy" id="433720"/>
    <lineage>
        <taxon>Eukaryota</taxon>
        <taxon>Metazoa</taxon>
        <taxon>Spiralia</taxon>
        <taxon>Gnathifera</taxon>
        <taxon>Rotifera</taxon>
        <taxon>Eurotatoria</taxon>
        <taxon>Bdelloidea</taxon>
        <taxon>Adinetida</taxon>
        <taxon>Adinetidae</taxon>
        <taxon>Adineta</taxon>
    </lineage>
</organism>
<evidence type="ECO:0000313" key="2">
    <source>
        <dbReference type="EMBL" id="CAF1400592.1"/>
    </source>
</evidence>
<keyword evidence="4" id="KW-1185">Reference proteome</keyword>
<evidence type="ECO:0000313" key="5">
    <source>
        <dbReference type="Proteomes" id="UP000663877"/>
    </source>
</evidence>
<dbReference type="EMBL" id="CAJNOI010001281">
    <property type="protein sequence ID" value="CAF1400592.1"/>
    <property type="molecule type" value="Genomic_DNA"/>
</dbReference>
<dbReference type="Proteomes" id="UP000663877">
    <property type="component" value="Unassembled WGS sequence"/>
</dbReference>
<reference evidence="2" key="1">
    <citation type="submission" date="2021-02" db="EMBL/GenBank/DDBJ databases">
        <authorList>
            <person name="Nowell W R."/>
        </authorList>
    </citation>
    <scope>NUCLEOTIDE SEQUENCE</scope>
</reference>
<keyword evidence="1" id="KW-0472">Membrane</keyword>
<dbReference type="AlphaFoldDB" id="A0A815L9W5"/>
<keyword evidence="1" id="KW-1133">Transmembrane helix</keyword>
<feature type="transmembrane region" description="Helical" evidence="1">
    <location>
        <begin position="178"/>
        <end position="199"/>
    </location>
</feature>
<dbReference type="Proteomes" id="UP000663832">
    <property type="component" value="Unassembled WGS sequence"/>
</dbReference>
<keyword evidence="1" id="KW-0812">Transmembrane</keyword>